<evidence type="ECO:0000256" key="2">
    <source>
        <dbReference type="SAM" id="MobiDB-lite"/>
    </source>
</evidence>
<feature type="compositionally biased region" description="Low complexity" evidence="2">
    <location>
        <begin position="436"/>
        <end position="466"/>
    </location>
</feature>
<dbReference type="PROSITE" id="PS51155">
    <property type="entry name" value="CHIT_BIND_RR_2"/>
    <property type="match status" value="1"/>
</dbReference>
<feature type="region of interest" description="Disordered" evidence="2">
    <location>
        <begin position="1069"/>
        <end position="1090"/>
    </location>
</feature>
<dbReference type="Pfam" id="PF00379">
    <property type="entry name" value="Chitin_bind_4"/>
    <property type="match status" value="1"/>
</dbReference>
<feature type="compositionally biased region" description="Basic residues" evidence="2">
    <location>
        <begin position="940"/>
        <end position="962"/>
    </location>
</feature>
<feature type="region of interest" description="Disordered" evidence="2">
    <location>
        <begin position="293"/>
        <end position="357"/>
    </location>
</feature>
<accession>A0AAE1UP89</accession>
<feature type="compositionally biased region" description="Polar residues" evidence="2">
    <location>
        <begin position="81"/>
        <end position="98"/>
    </location>
</feature>
<feature type="region of interest" description="Disordered" evidence="2">
    <location>
        <begin position="428"/>
        <end position="565"/>
    </location>
</feature>
<feature type="compositionally biased region" description="Low complexity" evidence="2">
    <location>
        <begin position="204"/>
        <end position="223"/>
    </location>
</feature>
<feature type="compositionally biased region" description="Polar residues" evidence="2">
    <location>
        <begin position="644"/>
        <end position="653"/>
    </location>
</feature>
<feature type="region of interest" description="Disordered" evidence="2">
    <location>
        <begin position="75"/>
        <end position="142"/>
    </location>
</feature>
<feature type="compositionally biased region" description="Pro residues" evidence="2">
    <location>
        <begin position="805"/>
        <end position="815"/>
    </location>
</feature>
<dbReference type="InterPro" id="IPR000618">
    <property type="entry name" value="Insect_cuticle"/>
</dbReference>
<comment type="caution">
    <text evidence="3">The sequence shown here is derived from an EMBL/GenBank/DDBJ whole genome shotgun (WGS) entry which is preliminary data.</text>
</comment>
<dbReference type="EMBL" id="JAWZYT010000293">
    <property type="protein sequence ID" value="KAK4325234.1"/>
    <property type="molecule type" value="Genomic_DNA"/>
</dbReference>
<feature type="region of interest" description="Disordered" evidence="2">
    <location>
        <begin position="623"/>
        <end position="653"/>
    </location>
</feature>
<evidence type="ECO:0000313" key="3">
    <source>
        <dbReference type="EMBL" id="KAK4325234.1"/>
    </source>
</evidence>
<keyword evidence="1" id="KW-0193">Cuticle</keyword>
<dbReference type="AlphaFoldDB" id="A0AAE1UP89"/>
<feature type="compositionally biased region" description="Polar residues" evidence="2">
    <location>
        <begin position="538"/>
        <end position="549"/>
    </location>
</feature>
<dbReference type="Proteomes" id="UP001292094">
    <property type="component" value="Unassembled WGS sequence"/>
</dbReference>
<name>A0AAE1UP89_9EUCA</name>
<proteinExistence type="predicted"/>
<reference evidence="3" key="1">
    <citation type="submission" date="2023-11" db="EMBL/GenBank/DDBJ databases">
        <title>Genome assemblies of two species of porcelain crab, Petrolisthes cinctipes and Petrolisthes manimaculis (Anomura: Porcellanidae).</title>
        <authorList>
            <person name="Angst P."/>
        </authorList>
    </citation>
    <scope>NUCLEOTIDE SEQUENCE</scope>
    <source>
        <strain evidence="3">PB745_02</strain>
        <tissue evidence="3">Gill</tissue>
    </source>
</reference>
<feature type="compositionally biased region" description="Polar residues" evidence="2">
    <location>
        <begin position="293"/>
        <end position="313"/>
    </location>
</feature>
<feature type="compositionally biased region" description="Low complexity" evidence="2">
    <location>
        <begin position="183"/>
        <end position="193"/>
    </location>
</feature>
<feature type="region of interest" description="Disordered" evidence="2">
    <location>
        <begin position="178"/>
        <end position="241"/>
    </location>
</feature>
<feature type="compositionally biased region" description="Low complexity" evidence="2">
    <location>
        <begin position="727"/>
        <end position="747"/>
    </location>
</feature>
<feature type="compositionally biased region" description="Low complexity" evidence="2">
    <location>
        <begin position="315"/>
        <end position="341"/>
    </location>
</feature>
<feature type="compositionally biased region" description="Polar residues" evidence="2">
    <location>
        <begin position="775"/>
        <end position="793"/>
    </location>
</feature>
<feature type="compositionally biased region" description="Low complexity" evidence="2">
    <location>
        <begin position="550"/>
        <end position="565"/>
    </location>
</feature>
<evidence type="ECO:0000256" key="1">
    <source>
        <dbReference type="PROSITE-ProRule" id="PRU00497"/>
    </source>
</evidence>
<keyword evidence="4" id="KW-1185">Reference proteome</keyword>
<protein>
    <submittedName>
        <fullName evidence="3">Uncharacterized protein</fullName>
    </submittedName>
</protein>
<feature type="compositionally biased region" description="Polar residues" evidence="2">
    <location>
        <begin position="972"/>
        <end position="1000"/>
    </location>
</feature>
<feature type="region of interest" description="Disordered" evidence="2">
    <location>
        <begin position="937"/>
        <end position="1016"/>
    </location>
</feature>
<feature type="region of interest" description="Disordered" evidence="2">
    <location>
        <begin position="720"/>
        <end position="870"/>
    </location>
</feature>
<evidence type="ECO:0000313" key="4">
    <source>
        <dbReference type="Proteomes" id="UP001292094"/>
    </source>
</evidence>
<dbReference type="GO" id="GO:0042302">
    <property type="term" value="F:structural constituent of cuticle"/>
    <property type="evidence" value="ECO:0007669"/>
    <property type="project" value="UniProtKB-UniRule"/>
</dbReference>
<gene>
    <name evidence="3" type="ORF">Pmani_004193</name>
</gene>
<sequence length="1090" mass="117799">MKDVADWLPRESTSRAPKMCSHQPDYFLASGEAGYIMEVMAQVPSQILCGNPTVSMVPSVILLLCFVMAVSANSPPPPQSGEIQTESPLPVSTQSTSAKFPLLQPLQPKTNEPFKDDLKTGQTQPALLPFTPSQPLPHPSQHVLSQHVFTSPESVLPHRQPTSLSHELFQRHIQLASSPPQPLTTSQLSSQPESSPPPPHSRTLPSSLPAPASSQSAPGASQSTLTSSQPASLLHPTPTEEGSRIVSFNSIVSYYGRFKPTSPDQSAQTREAPHLLHPPSQAILNQPIVSVTASHHPSSVHPTYSHPSPQHVSHQLPPLQSTSSQSVPPQLVSPKLASPQPAFSPPASPWPVSSPVAPSQFLSAPPLPLPHFFNPETFQSARIPTSTLRPEPTQPVLSHHQPEVPHPVSLERSTLIHAPSQPVIVRVVAPKPASPRPASTTSTTSSKPTTTSESTTPTPTTTSPTTTPLPPLDQMTSPSLKHETVSFHPVQQRPELATSLPPVFSRATPKEELRRPGSFRPSLTYHNLPRLSKPASINAINPRNQQPTFSSSSSSRPAPSKKVNSVKVTVKPVTPTTVLLKPVSHKPEGISDLSITSDEFVPIVSFPRKSPVSFRPVLRRPVISQPPTSTTTTTTTKLKEPDQQTRLVTSSQPDSFKTFLPGSTYFHPISIESTSPKPVSPRQTPQPIVIRHKNVSSKPSLGKKVVREVVFKPSFRPVLLRPTLPQSTSPSSASFHSSFSQSDSSRSTPFHSPLPQPGTFHPSIPKTVSLRAASLPQSTSFTSLPHSASLRSPSPQPVSIRPSSPKSPSPRPISRPPGSSQPAPPEKRAVRPSSYLPKPALHTTKKSESTSSNQKDARATRTAPFNYPVHPHPANYDFSYQVRGEGGKLYGHQEARQGPVTRGLYYVPLADGRVQKVTYYVEGNSGFVAQVSYEGQARYPPHKPHQTRRPAAHSTHHHTPSKHSHDSTPHSYNSKPHSYKPSPNSYKSTPHSYKATSHSYKPTPVPRPTESYKPFPSYKPTTPGYSPSYLPPGAGYSTPASAFLSTGLGAGATGYSLSPAYPRTTPGNTYAPALSFSPTLAPEYRTSPDQ</sequence>
<organism evidence="3 4">
    <name type="scientific">Petrolisthes manimaculis</name>
    <dbReference type="NCBI Taxonomy" id="1843537"/>
    <lineage>
        <taxon>Eukaryota</taxon>
        <taxon>Metazoa</taxon>
        <taxon>Ecdysozoa</taxon>
        <taxon>Arthropoda</taxon>
        <taxon>Crustacea</taxon>
        <taxon>Multicrustacea</taxon>
        <taxon>Malacostraca</taxon>
        <taxon>Eumalacostraca</taxon>
        <taxon>Eucarida</taxon>
        <taxon>Decapoda</taxon>
        <taxon>Pleocyemata</taxon>
        <taxon>Anomura</taxon>
        <taxon>Galatheoidea</taxon>
        <taxon>Porcellanidae</taxon>
        <taxon>Petrolisthes</taxon>
    </lineage>
</organism>